<comment type="similarity">
    <text evidence="2 9">Belongs to the PP2C family.</text>
</comment>
<evidence type="ECO:0000256" key="8">
    <source>
        <dbReference type="ARBA" id="ARBA00023211"/>
    </source>
</evidence>
<dbReference type="SUPFAM" id="SSF81606">
    <property type="entry name" value="PP2C-like"/>
    <property type="match status" value="2"/>
</dbReference>
<feature type="compositionally biased region" description="Low complexity" evidence="10">
    <location>
        <begin position="306"/>
        <end position="317"/>
    </location>
</feature>
<feature type="compositionally biased region" description="Acidic residues" evidence="10">
    <location>
        <begin position="452"/>
        <end position="466"/>
    </location>
</feature>
<feature type="compositionally biased region" description="Acidic residues" evidence="10">
    <location>
        <begin position="408"/>
        <end position="425"/>
    </location>
</feature>
<feature type="compositionally biased region" description="Low complexity" evidence="10">
    <location>
        <begin position="207"/>
        <end position="228"/>
    </location>
</feature>
<feature type="region of interest" description="Disordered" evidence="10">
    <location>
        <begin position="162"/>
        <end position="183"/>
    </location>
</feature>
<feature type="compositionally biased region" description="Polar residues" evidence="10">
    <location>
        <begin position="704"/>
        <end position="717"/>
    </location>
</feature>
<keyword evidence="5 9" id="KW-0378">Hydrolase</keyword>
<protein>
    <recommendedName>
        <fullName evidence="3">protein-serine/threonine phosphatase</fullName>
        <ecNumber evidence="3">3.1.3.16</ecNumber>
    </recommendedName>
</protein>
<feature type="compositionally biased region" description="Polar residues" evidence="10">
    <location>
        <begin position="372"/>
        <end position="392"/>
    </location>
</feature>
<evidence type="ECO:0000256" key="10">
    <source>
        <dbReference type="SAM" id="MobiDB-lite"/>
    </source>
</evidence>
<evidence type="ECO:0000256" key="4">
    <source>
        <dbReference type="ARBA" id="ARBA00022723"/>
    </source>
</evidence>
<dbReference type="InterPro" id="IPR015655">
    <property type="entry name" value="PP2C"/>
</dbReference>
<dbReference type="PROSITE" id="PS01032">
    <property type="entry name" value="PPM_1"/>
    <property type="match status" value="1"/>
</dbReference>
<evidence type="ECO:0000256" key="6">
    <source>
        <dbReference type="ARBA" id="ARBA00022842"/>
    </source>
</evidence>
<dbReference type="InterPro" id="IPR001932">
    <property type="entry name" value="PPM-type_phosphatase-like_dom"/>
</dbReference>
<feature type="compositionally biased region" description="Low complexity" evidence="10">
    <location>
        <begin position="730"/>
        <end position="765"/>
    </location>
</feature>
<dbReference type="Gene3D" id="3.60.40.10">
    <property type="entry name" value="PPM-type phosphatase domain"/>
    <property type="match status" value="2"/>
</dbReference>
<feature type="compositionally biased region" description="Low complexity" evidence="10">
    <location>
        <begin position="235"/>
        <end position="255"/>
    </location>
</feature>
<dbReference type="GO" id="GO:0046872">
    <property type="term" value="F:metal ion binding"/>
    <property type="evidence" value="ECO:0007669"/>
    <property type="project" value="UniProtKB-KW"/>
</dbReference>
<gene>
    <name evidence="13" type="primary">CG10417_3</name>
    <name evidence="14" type="synonym">CG10417_0</name>
    <name evidence="12" type="synonym">CG10417_1</name>
    <name evidence="13" type="ORF">g.25262</name>
    <name evidence="14" type="ORF">g.25267</name>
    <name evidence="12" type="ORF">g.25274</name>
</gene>
<dbReference type="PANTHER" id="PTHR13832">
    <property type="entry name" value="PROTEIN PHOSPHATASE 2C"/>
    <property type="match status" value="1"/>
</dbReference>
<dbReference type="EMBL" id="GBXI01014728">
    <property type="protein sequence ID" value="JAC99563.1"/>
    <property type="molecule type" value="Transcribed_RNA"/>
</dbReference>
<name>A0A0A1X7G8_ZEUCU</name>
<evidence type="ECO:0000256" key="9">
    <source>
        <dbReference type="RuleBase" id="RU003465"/>
    </source>
</evidence>
<evidence type="ECO:0000256" key="5">
    <source>
        <dbReference type="ARBA" id="ARBA00022801"/>
    </source>
</evidence>
<dbReference type="GO" id="GO:0004722">
    <property type="term" value="F:protein serine/threonine phosphatase activity"/>
    <property type="evidence" value="ECO:0007669"/>
    <property type="project" value="UniProtKB-EC"/>
</dbReference>
<evidence type="ECO:0000259" key="11">
    <source>
        <dbReference type="PROSITE" id="PS51746"/>
    </source>
</evidence>
<dbReference type="AlphaFoldDB" id="A0A0A1X7G8"/>
<dbReference type="EC" id="3.1.3.16" evidence="3"/>
<dbReference type="EMBL" id="GBXI01003325">
    <property type="protein sequence ID" value="JAD10967.1"/>
    <property type="molecule type" value="Transcribed_RNA"/>
</dbReference>
<keyword evidence="8" id="KW-0464">Manganese</keyword>
<feature type="region of interest" description="Disordered" evidence="10">
    <location>
        <begin position="694"/>
        <end position="794"/>
    </location>
</feature>
<evidence type="ECO:0000256" key="3">
    <source>
        <dbReference type="ARBA" id="ARBA00013081"/>
    </source>
</evidence>
<evidence type="ECO:0000256" key="1">
    <source>
        <dbReference type="ARBA" id="ARBA00001936"/>
    </source>
</evidence>
<reference evidence="13" key="1">
    <citation type="submission" date="2014-11" db="EMBL/GenBank/DDBJ databases">
        <authorList>
            <person name="Geib S."/>
        </authorList>
    </citation>
    <scope>NUCLEOTIDE SEQUENCE</scope>
</reference>
<dbReference type="PANTHER" id="PTHR13832:SF803">
    <property type="entry name" value="PROTEIN PHOSPHATASE 1G"/>
    <property type="match status" value="1"/>
</dbReference>
<keyword evidence="6" id="KW-0460">Magnesium</keyword>
<dbReference type="InterPro" id="IPR000222">
    <property type="entry name" value="PP2C_BS"/>
</dbReference>
<evidence type="ECO:0000313" key="12">
    <source>
        <dbReference type="EMBL" id="JAC99563.1"/>
    </source>
</evidence>
<comment type="cofactor">
    <cofactor evidence="1">
        <name>Mn(2+)</name>
        <dbReference type="ChEBI" id="CHEBI:29035"/>
    </cofactor>
</comment>
<dbReference type="FunFam" id="3.60.40.10:FF:000103">
    <property type="entry name" value="Phosphatase 1G"/>
    <property type="match status" value="1"/>
</dbReference>
<evidence type="ECO:0000313" key="14">
    <source>
        <dbReference type="EMBL" id="JAD10967.1"/>
    </source>
</evidence>
<sequence>MGAYLSEPKTDKVSTDESNDILTVGASSMQGWRNNQEDAHNSILNFDGNTSFFAVYDGHGGAEVATYCADKLPQFLKELSTYKGGEFEKALKEAFLGFDKTLLEPQVVEILKVLAGEKGFDGDDSDAHEDDEDFEDLAELHEESHLPLDEVLEKYKGGPCMPSLKRVKDGATGSKPQSPYLRGRRAAAVIADATNKAVLDPESKPEGSSTSAAASAAALSGESGASSSHKPAVGTSSKTESITSESGPSSSNSGNAAKMDTDEPEEDSTVSSSSSSASKPTNNISAEVENNKPESNREKNSANGPAATLATDSATSSENNKEVCPDSSHTKEVEQNGSVSSSEKKPIKKQNSAAADMDTTVSGSNDAAKRIQNGTIGSTSAANKQVAGSTAITSTSKESKKLKKTVSGEEESTDDDADYEENAEEGDAKHSLVYSSEDEEVEEAENSSVYSSDEEVEEEEEEDEETALANEQFCADMIEEPGKDSGCTAVVALLNGRDLYVANAGDSRCVVCRNGKAIDMSLDHKPEDEEESSRIIKAGGRVTLDGRVNGGLNLSRAIGDHAYKMNLELPAEAQMISALPDVRKLIITAEDEFMVLACDGIWNYLSSEEVVDFVRQRLKDDSKKISQICEELFDTCLAPNTIGDGTGCDNMTAVIVRFESKILELPTKLKPEEIVLIKDIAAKTSNTNACAQKNEQPCLKRAASPSSDDNSNEAENANKTKRLKTDEETTSTTNTNKTTGETTACSNSDAAASSSSSEAAAAVASITEQKDCDSNTTACSNDAADTDNIAVSST</sequence>
<organism evidence="13">
    <name type="scientific">Zeugodacus cucurbitae</name>
    <name type="common">Melon fruit fly</name>
    <name type="synonym">Bactrocera cucurbitae</name>
    <dbReference type="NCBI Taxonomy" id="28588"/>
    <lineage>
        <taxon>Eukaryota</taxon>
        <taxon>Metazoa</taxon>
        <taxon>Ecdysozoa</taxon>
        <taxon>Arthropoda</taxon>
        <taxon>Hexapoda</taxon>
        <taxon>Insecta</taxon>
        <taxon>Pterygota</taxon>
        <taxon>Neoptera</taxon>
        <taxon>Endopterygota</taxon>
        <taxon>Diptera</taxon>
        <taxon>Brachycera</taxon>
        <taxon>Muscomorpha</taxon>
        <taxon>Tephritoidea</taxon>
        <taxon>Tephritidae</taxon>
        <taxon>Zeugodacus</taxon>
        <taxon>Zeugodacus</taxon>
    </lineage>
</organism>
<feature type="compositionally biased region" description="Low complexity" evidence="10">
    <location>
        <begin position="269"/>
        <end position="278"/>
    </location>
</feature>
<keyword evidence="7 9" id="KW-0904">Protein phosphatase</keyword>
<dbReference type="PROSITE" id="PS51746">
    <property type="entry name" value="PPM_2"/>
    <property type="match status" value="1"/>
</dbReference>
<evidence type="ECO:0000313" key="13">
    <source>
        <dbReference type="EMBL" id="JAD07087.1"/>
    </source>
</evidence>
<dbReference type="CDD" id="cd00143">
    <property type="entry name" value="PP2Cc"/>
    <property type="match status" value="1"/>
</dbReference>
<reference evidence="13" key="2">
    <citation type="journal article" date="2015" name="Gigascience">
        <title>Reconstructing a comprehensive transcriptome assembly of a white-pupal translocated strain of the pest fruit fly Bactrocera cucurbitae.</title>
        <authorList>
            <person name="Sim S.B."/>
            <person name="Calla B."/>
            <person name="Hall B."/>
            <person name="DeRego T."/>
            <person name="Geib S.M."/>
        </authorList>
    </citation>
    <scope>NUCLEOTIDE SEQUENCE</scope>
</reference>
<feature type="compositionally biased region" description="Polar residues" evidence="10">
    <location>
        <begin position="349"/>
        <end position="365"/>
    </location>
</feature>
<dbReference type="InterPro" id="IPR036457">
    <property type="entry name" value="PPM-type-like_dom_sf"/>
</dbReference>
<evidence type="ECO:0000256" key="7">
    <source>
        <dbReference type="ARBA" id="ARBA00022912"/>
    </source>
</evidence>
<dbReference type="FunFam" id="3.60.40.10:FF:000116">
    <property type="entry name" value="Uncharacterized protein, isoform B"/>
    <property type="match status" value="1"/>
</dbReference>
<dbReference type="SMART" id="SM00332">
    <property type="entry name" value="PP2Cc"/>
    <property type="match status" value="1"/>
</dbReference>
<feature type="region of interest" description="Disordered" evidence="10">
    <location>
        <begin position="197"/>
        <end position="467"/>
    </location>
</feature>
<feature type="domain" description="PPM-type phosphatase" evidence="11">
    <location>
        <begin position="23"/>
        <end position="658"/>
    </location>
</feature>
<dbReference type="EMBL" id="GBXI01007205">
    <property type="protein sequence ID" value="JAD07087.1"/>
    <property type="molecule type" value="Transcribed_RNA"/>
</dbReference>
<evidence type="ECO:0000256" key="2">
    <source>
        <dbReference type="ARBA" id="ARBA00006702"/>
    </source>
</evidence>
<keyword evidence="4" id="KW-0479">Metal-binding</keyword>
<feature type="compositionally biased region" description="Acidic residues" evidence="10">
    <location>
        <begin position="436"/>
        <end position="445"/>
    </location>
</feature>
<dbReference type="Pfam" id="PF00481">
    <property type="entry name" value="PP2C"/>
    <property type="match status" value="2"/>
</dbReference>
<accession>A0A0A1X7G8</accession>
<feature type="compositionally biased region" description="Basic and acidic residues" evidence="10">
    <location>
        <begin position="319"/>
        <end position="334"/>
    </location>
</feature>
<proteinExistence type="inferred from homology"/>
<feature type="compositionally biased region" description="Basic and acidic residues" evidence="10">
    <location>
        <begin position="289"/>
        <end position="300"/>
    </location>
</feature>